<dbReference type="InterPro" id="IPR000794">
    <property type="entry name" value="Beta-ketoacyl_synthase"/>
</dbReference>
<dbReference type="Gene3D" id="3.40.47.10">
    <property type="match status" value="1"/>
</dbReference>
<evidence type="ECO:0000313" key="5">
    <source>
        <dbReference type="EMBL" id="OBQ50117.1"/>
    </source>
</evidence>
<gene>
    <name evidence="5" type="ORF">SP90_10780</name>
</gene>
<keyword evidence="6" id="KW-1185">Reference proteome</keyword>
<comment type="caution">
    <text evidence="5">The sequence shown here is derived from an EMBL/GenBank/DDBJ whole genome shotgun (WGS) entry which is preliminary data.</text>
</comment>
<evidence type="ECO:0000313" key="6">
    <source>
        <dbReference type="Proteomes" id="UP000091979"/>
    </source>
</evidence>
<dbReference type="STRING" id="1560234.SP90_10780"/>
<dbReference type="CDD" id="cd00834">
    <property type="entry name" value="KAS_I_II"/>
    <property type="match status" value="1"/>
</dbReference>
<dbReference type="InterPro" id="IPR014031">
    <property type="entry name" value="Ketoacyl_synth_C"/>
</dbReference>
<keyword evidence="2 3" id="KW-0808">Transferase</keyword>
<dbReference type="PROSITE" id="PS00606">
    <property type="entry name" value="KS3_1"/>
    <property type="match status" value="1"/>
</dbReference>
<evidence type="ECO:0000259" key="4">
    <source>
        <dbReference type="PROSITE" id="PS52004"/>
    </source>
</evidence>
<dbReference type="InterPro" id="IPR016039">
    <property type="entry name" value="Thiolase-like"/>
</dbReference>
<dbReference type="Proteomes" id="UP000091979">
    <property type="component" value="Unassembled WGS sequence"/>
</dbReference>
<evidence type="ECO:0000256" key="2">
    <source>
        <dbReference type="ARBA" id="ARBA00022679"/>
    </source>
</evidence>
<dbReference type="EMBL" id="JXMS01000018">
    <property type="protein sequence ID" value="OBQ50117.1"/>
    <property type="molecule type" value="Genomic_DNA"/>
</dbReference>
<evidence type="ECO:0000256" key="3">
    <source>
        <dbReference type="RuleBase" id="RU003694"/>
    </source>
</evidence>
<dbReference type="SUPFAM" id="SSF53901">
    <property type="entry name" value="Thiolase-like"/>
    <property type="match status" value="2"/>
</dbReference>
<dbReference type="RefSeq" id="WP_066855755.1">
    <property type="nucleotide sequence ID" value="NZ_JXMS01000018.1"/>
</dbReference>
<sequence length="408" mass="43053">MQLNRVVVTGMGAVSPFGEGVESLHDGIADMRSAITHMERAREVQDMRSSIAGLVPELNVKAIPRKDRRTMTDMGVFALLAAKEALGMADITDEQLESGRLGMALSCTTNCGELIEDFFVQYLPEKTLDHCKSTTFFKFMGHAAVSSVAQALGITGRILAPAAACATSSQSIGLGYEAILLGQQDMMICGGTEELHPLSIASFDFINAASTGFNDSPKDSPRPFDAQRDGVVCAEGAGLLLLESYDHAMSRGANILAEVVGFSTLSSPKNPANPDSHAIKLCMEEALAQAGLSPDDIDYINAHATGTTAGDIAESKAIEDLFGSTTPVSSFKGHLGHTLAASGALEIIATISGLQGGAVYPTRNLTHVDPECGAVNLLKETSREPVTYFLKNSFALGGINASLILRRL</sequence>
<dbReference type="Pfam" id="PF02801">
    <property type="entry name" value="Ketoacyl-synt_C"/>
    <property type="match status" value="1"/>
</dbReference>
<accession>A0A1B7XBI7</accession>
<dbReference type="PANTHER" id="PTHR11712">
    <property type="entry name" value="POLYKETIDE SYNTHASE-RELATED"/>
    <property type="match status" value="1"/>
</dbReference>
<reference evidence="5 6" key="1">
    <citation type="submission" date="2015-01" db="EMBL/GenBank/DDBJ databases">
        <title>Desulfovibrio sp. JC271 draft genome sequence.</title>
        <authorList>
            <person name="Shivani Y."/>
            <person name="Subhash Y."/>
            <person name="Sasikala C."/>
            <person name="Ramana C.V."/>
        </authorList>
    </citation>
    <scope>NUCLEOTIDE SEQUENCE [LARGE SCALE GENOMIC DNA]</scope>
    <source>
        <strain evidence="5 6">JC271</strain>
    </source>
</reference>
<dbReference type="PROSITE" id="PS52004">
    <property type="entry name" value="KS3_2"/>
    <property type="match status" value="1"/>
</dbReference>
<comment type="similarity">
    <text evidence="1 3">Belongs to the thiolase-like superfamily. Beta-ketoacyl-ACP synthases family.</text>
</comment>
<dbReference type="AlphaFoldDB" id="A0A1B7XBI7"/>
<dbReference type="GO" id="GO:0005829">
    <property type="term" value="C:cytosol"/>
    <property type="evidence" value="ECO:0007669"/>
    <property type="project" value="TreeGrafter"/>
</dbReference>
<dbReference type="PATRIC" id="fig|1560234.3.peg.1011"/>
<dbReference type="OrthoDB" id="9808669at2"/>
<protein>
    <submittedName>
        <fullName evidence="5">3-oxoacyl-ACP synthase</fullName>
    </submittedName>
</protein>
<proteinExistence type="inferred from homology"/>
<dbReference type="InterPro" id="IPR020841">
    <property type="entry name" value="PKS_Beta-ketoAc_synthase_dom"/>
</dbReference>
<dbReference type="PANTHER" id="PTHR11712:SF325">
    <property type="entry name" value="3-OXOACYL-(ACYL-CARRIER-PROTEIN) SYNTHASE II FABF"/>
    <property type="match status" value="1"/>
</dbReference>
<organism evidence="5 6">
    <name type="scientific">Halodesulfovibrio spirochaetisodalis</name>
    <dbReference type="NCBI Taxonomy" id="1560234"/>
    <lineage>
        <taxon>Bacteria</taxon>
        <taxon>Pseudomonadati</taxon>
        <taxon>Thermodesulfobacteriota</taxon>
        <taxon>Desulfovibrionia</taxon>
        <taxon>Desulfovibrionales</taxon>
        <taxon>Desulfovibrionaceae</taxon>
        <taxon>Halodesulfovibrio</taxon>
    </lineage>
</organism>
<evidence type="ECO:0000256" key="1">
    <source>
        <dbReference type="ARBA" id="ARBA00008467"/>
    </source>
</evidence>
<dbReference type="InterPro" id="IPR018201">
    <property type="entry name" value="Ketoacyl_synth_AS"/>
</dbReference>
<dbReference type="GO" id="GO:0004315">
    <property type="term" value="F:3-oxoacyl-[acyl-carrier-protein] synthase activity"/>
    <property type="evidence" value="ECO:0007669"/>
    <property type="project" value="InterPro"/>
</dbReference>
<feature type="domain" description="Ketosynthase family 3 (KS3)" evidence="4">
    <location>
        <begin position="3"/>
        <end position="407"/>
    </location>
</feature>
<dbReference type="SMART" id="SM00825">
    <property type="entry name" value="PKS_KS"/>
    <property type="match status" value="1"/>
</dbReference>
<dbReference type="Pfam" id="PF00109">
    <property type="entry name" value="ketoacyl-synt"/>
    <property type="match status" value="1"/>
</dbReference>
<dbReference type="GO" id="GO:0006633">
    <property type="term" value="P:fatty acid biosynthetic process"/>
    <property type="evidence" value="ECO:0007669"/>
    <property type="project" value="InterPro"/>
</dbReference>
<dbReference type="InterPro" id="IPR014030">
    <property type="entry name" value="Ketoacyl_synth_N"/>
</dbReference>
<name>A0A1B7XBI7_9BACT</name>